<dbReference type="GO" id="GO:0006298">
    <property type="term" value="P:mismatch repair"/>
    <property type="evidence" value="ECO:0007669"/>
    <property type="project" value="TreeGrafter"/>
</dbReference>
<dbReference type="Proteomes" id="UP000078287">
    <property type="component" value="Unassembled WGS sequence"/>
</dbReference>
<proteinExistence type="predicted"/>
<dbReference type="AlphaFoldDB" id="A0A178MFU9"/>
<name>A0A178MFU9_9CHLR</name>
<evidence type="ECO:0000313" key="6">
    <source>
        <dbReference type="Proteomes" id="UP000078287"/>
    </source>
</evidence>
<dbReference type="REBASE" id="159299">
    <property type="entry name" value="M.Cspisl2ORF10190P"/>
</dbReference>
<dbReference type="InterPro" id="IPR012327">
    <property type="entry name" value="MeTrfase_D12"/>
</dbReference>
<keyword evidence="2 5" id="KW-0808">Transferase</keyword>
<dbReference type="PANTHER" id="PTHR30481:SF2">
    <property type="entry name" value="SITE-SPECIFIC DNA-METHYLTRANSFERASE (ADENINE-SPECIFIC)"/>
    <property type="match status" value="1"/>
</dbReference>
<dbReference type="GO" id="GO:0032259">
    <property type="term" value="P:methylation"/>
    <property type="evidence" value="ECO:0007669"/>
    <property type="project" value="UniProtKB-KW"/>
</dbReference>
<comment type="caution">
    <text evidence="5">The sequence shown here is derived from an EMBL/GenBank/DDBJ whole genome shotgun (WGS) entry which is preliminary data.</text>
</comment>
<keyword evidence="3" id="KW-0949">S-adenosyl-L-methionine</keyword>
<keyword evidence="1 5" id="KW-0489">Methyltransferase</keyword>
<dbReference type="PANTHER" id="PTHR30481">
    <property type="entry name" value="DNA ADENINE METHYLASE"/>
    <property type="match status" value="1"/>
</dbReference>
<dbReference type="GO" id="GO:0009007">
    <property type="term" value="F:site-specific DNA-methyltransferase (adenine-specific) activity"/>
    <property type="evidence" value="ECO:0007669"/>
    <property type="project" value="UniProtKB-EC"/>
</dbReference>
<evidence type="ECO:0000256" key="1">
    <source>
        <dbReference type="ARBA" id="ARBA00022603"/>
    </source>
</evidence>
<evidence type="ECO:0000256" key="4">
    <source>
        <dbReference type="SAM" id="MobiDB-lite"/>
    </source>
</evidence>
<gene>
    <name evidence="5" type="ORF">A6A03_10190</name>
</gene>
<evidence type="ECO:0000313" key="5">
    <source>
        <dbReference type="EMBL" id="OAN47611.1"/>
    </source>
</evidence>
<evidence type="ECO:0000256" key="3">
    <source>
        <dbReference type="ARBA" id="ARBA00022691"/>
    </source>
</evidence>
<dbReference type="EMBL" id="LWQS01000036">
    <property type="protein sequence ID" value="OAN47611.1"/>
    <property type="molecule type" value="Genomic_DNA"/>
</dbReference>
<dbReference type="GO" id="GO:1904047">
    <property type="term" value="F:S-adenosyl-L-methionine binding"/>
    <property type="evidence" value="ECO:0007669"/>
    <property type="project" value="TreeGrafter"/>
</dbReference>
<dbReference type="OrthoDB" id="9805629at2"/>
<dbReference type="PRINTS" id="PR00505">
    <property type="entry name" value="D12N6MTFRASE"/>
</dbReference>
<dbReference type="Gene3D" id="3.40.50.150">
    <property type="entry name" value="Vaccinia Virus protein VP39"/>
    <property type="match status" value="2"/>
</dbReference>
<dbReference type="Pfam" id="PF02086">
    <property type="entry name" value="MethyltransfD12"/>
    <property type="match status" value="1"/>
</dbReference>
<evidence type="ECO:0000256" key="2">
    <source>
        <dbReference type="ARBA" id="ARBA00022679"/>
    </source>
</evidence>
<dbReference type="SUPFAM" id="SSF53335">
    <property type="entry name" value="S-adenosyl-L-methionine-dependent methyltransferases"/>
    <property type="match status" value="1"/>
</dbReference>
<accession>A0A178MFU9</accession>
<dbReference type="RefSeq" id="WP_066783766.1">
    <property type="nucleotide sequence ID" value="NZ_LWQS01000036.1"/>
</dbReference>
<organism evidence="5 6">
    <name type="scientific">Chloroflexus islandicus</name>
    <dbReference type="NCBI Taxonomy" id="1707952"/>
    <lineage>
        <taxon>Bacteria</taxon>
        <taxon>Bacillati</taxon>
        <taxon>Chloroflexota</taxon>
        <taxon>Chloroflexia</taxon>
        <taxon>Chloroflexales</taxon>
        <taxon>Chloroflexineae</taxon>
        <taxon>Chloroflexaceae</taxon>
        <taxon>Chloroflexus</taxon>
    </lineage>
</organism>
<dbReference type="STRING" id="1707952.A6A03_10190"/>
<dbReference type="GO" id="GO:0009307">
    <property type="term" value="P:DNA restriction-modification system"/>
    <property type="evidence" value="ECO:0007669"/>
    <property type="project" value="InterPro"/>
</dbReference>
<keyword evidence="6" id="KW-1185">Reference proteome</keyword>
<sequence>MTHPHQLDLFPDTPDGEQSRDRPTRLPQPVNVAAVPQRSPFRYPGGKTWFVPTFRRWMASLAQKPRILVEPFAGGGIISLTALFEHWVERVVMVELDEDVAAVWQTIVSGEAEWLAERILSFQLSRETLIAELSRPPASLRERAFHTILRNRTLHGGILADGASFLKHGENGKGIASRWYPQTLARRLRDLQQVAHRIDIRCADGMAVIEEFARCTDAVFFVDPPYTAGGKRAGKRLYRYHQIDHRRLFHLCRQVAGEVLLTYDEAEEVKELAREYGFQMRLVPMKNTHHATLRELVIGRDLAWLAELPVMREERGIYHV</sequence>
<reference evidence="5 6" key="1">
    <citation type="submission" date="2016-04" db="EMBL/GenBank/DDBJ databases">
        <title>Chloroflexus islandicus sp. nov., a thermophilic filamentous anoxygenic phototrophic bacterium from geyser Strokkur (Iceland).</title>
        <authorList>
            <person name="Gaisin V.A."/>
            <person name="Kalashnikov A.M."/>
            <person name="Sukhacheva M.V."/>
            <person name="Grouzdev D.S."/>
            <person name="Ivanov T.M."/>
            <person name="Kuznetsov B."/>
            <person name="Gorlenko V.M."/>
        </authorList>
    </citation>
    <scope>NUCLEOTIDE SEQUENCE [LARGE SCALE GENOMIC DNA]</scope>
    <source>
        <strain evidence="6">isl-2</strain>
    </source>
</reference>
<protein>
    <submittedName>
        <fullName evidence="5">DNA methyltransferase</fullName>
    </submittedName>
</protein>
<dbReference type="GO" id="GO:0043565">
    <property type="term" value="F:sequence-specific DNA binding"/>
    <property type="evidence" value="ECO:0007669"/>
    <property type="project" value="TreeGrafter"/>
</dbReference>
<feature type="region of interest" description="Disordered" evidence="4">
    <location>
        <begin position="1"/>
        <end position="26"/>
    </location>
</feature>
<dbReference type="InterPro" id="IPR029063">
    <property type="entry name" value="SAM-dependent_MTases_sf"/>
</dbReference>